<evidence type="ECO:0000313" key="3">
    <source>
        <dbReference type="Proteomes" id="UP000503011"/>
    </source>
</evidence>
<feature type="compositionally biased region" description="Basic residues" evidence="1">
    <location>
        <begin position="27"/>
        <end position="46"/>
    </location>
</feature>
<keyword evidence="3" id="KW-1185">Reference proteome</keyword>
<feature type="region of interest" description="Disordered" evidence="1">
    <location>
        <begin position="179"/>
        <end position="252"/>
    </location>
</feature>
<evidence type="ECO:0000313" key="2">
    <source>
        <dbReference type="EMBL" id="BCB84765.1"/>
    </source>
</evidence>
<dbReference type="KEGG" id="psuu:Psuf_020780"/>
<feature type="compositionally biased region" description="Low complexity" evidence="1">
    <location>
        <begin position="209"/>
        <end position="225"/>
    </location>
</feature>
<dbReference type="AlphaFoldDB" id="A0A6F8YF64"/>
<dbReference type="EMBL" id="AP022871">
    <property type="protein sequence ID" value="BCB84765.1"/>
    <property type="molecule type" value="Genomic_DNA"/>
</dbReference>
<proteinExistence type="predicted"/>
<protein>
    <submittedName>
        <fullName evidence="2">Uncharacterized protein</fullName>
    </submittedName>
</protein>
<reference evidence="2 3" key="1">
    <citation type="submission" date="2020-03" db="EMBL/GenBank/DDBJ databases">
        <title>Whole genome shotgun sequence of Phytohabitans suffuscus NBRC 105367.</title>
        <authorList>
            <person name="Komaki H."/>
            <person name="Tamura T."/>
        </authorList>
    </citation>
    <scope>NUCLEOTIDE SEQUENCE [LARGE SCALE GENOMIC DNA]</scope>
    <source>
        <strain evidence="2 3">NBRC 105367</strain>
    </source>
</reference>
<reference evidence="2 3" key="2">
    <citation type="submission" date="2020-03" db="EMBL/GenBank/DDBJ databases">
        <authorList>
            <person name="Ichikawa N."/>
            <person name="Kimura A."/>
            <person name="Kitahashi Y."/>
            <person name="Uohara A."/>
        </authorList>
    </citation>
    <scope>NUCLEOTIDE SEQUENCE [LARGE SCALE GENOMIC DNA]</scope>
    <source>
        <strain evidence="2 3">NBRC 105367</strain>
    </source>
</reference>
<sequence>MRDLRRLTPQIQPSLPQWRSSASSARASHRPPQPRRSRRHRGRSRLRAPALPHHLDQNIPFDKNLDVFFAWVAKYDSVYHVGTSANVVKARYYDTLRKLRKAPAAGKIGPTEWAEIFSLTDGNVFVWKGVAAAFSAWVNERDAEPLLAGYRQPGRAGADNGYAIYLGVQCTDAQWPTNWSTATGALPQRQPGNRSDKQCEPLPQPIPTPTATATTRTTPTSPAPTCLLRGGHGGGHRGEHGDPHGASRVWLP</sequence>
<evidence type="ECO:0000256" key="1">
    <source>
        <dbReference type="SAM" id="MobiDB-lite"/>
    </source>
</evidence>
<name>A0A6F8YF64_9ACTN</name>
<accession>A0A6F8YF64</accession>
<feature type="region of interest" description="Disordered" evidence="1">
    <location>
        <begin position="1"/>
        <end position="49"/>
    </location>
</feature>
<feature type="compositionally biased region" description="Basic and acidic residues" evidence="1">
    <location>
        <begin position="236"/>
        <end position="245"/>
    </location>
</feature>
<organism evidence="2 3">
    <name type="scientific">Phytohabitans suffuscus</name>
    <dbReference type="NCBI Taxonomy" id="624315"/>
    <lineage>
        <taxon>Bacteria</taxon>
        <taxon>Bacillati</taxon>
        <taxon>Actinomycetota</taxon>
        <taxon>Actinomycetes</taxon>
        <taxon>Micromonosporales</taxon>
        <taxon>Micromonosporaceae</taxon>
    </lineage>
</organism>
<dbReference type="Proteomes" id="UP000503011">
    <property type="component" value="Chromosome"/>
</dbReference>
<gene>
    <name evidence="2" type="ORF">Psuf_020780</name>
</gene>
<feature type="compositionally biased region" description="Polar residues" evidence="1">
    <location>
        <begin position="9"/>
        <end position="18"/>
    </location>
</feature>